<dbReference type="NCBIfam" id="NF006989">
    <property type="entry name" value="PRK09454.1"/>
    <property type="match status" value="1"/>
</dbReference>
<organism evidence="2 3">
    <name type="scientific">Oceanibaculum pacificum</name>
    <dbReference type="NCBI Taxonomy" id="580166"/>
    <lineage>
        <taxon>Bacteria</taxon>
        <taxon>Pseudomonadati</taxon>
        <taxon>Pseudomonadota</taxon>
        <taxon>Alphaproteobacteria</taxon>
        <taxon>Rhodospirillales</taxon>
        <taxon>Oceanibaculaceae</taxon>
        <taxon>Oceanibaculum</taxon>
    </lineage>
</organism>
<dbReference type="AlphaFoldDB" id="A0A154WHF7"/>
<evidence type="ECO:0000313" key="3">
    <source>
        <dbReference type="Proteomes" id="UP000076400"/>
    </source>
</evidence>
<sequence length="245" mass="25899">MGSKRVTYPKIIGHRGAAALAPENTLAGFAKAASLGVKMVELDAKLSADGEVVVHHDDTLGRTANGQGPVAQASFAALRALDAGGWFGEAYKGERIPTLAEALDAIAKAGMGVNVEIKPCAGREVETAEKVIAVARAQWKGDGPFQFSSFKRPCLETALAQAPDYERGYLTDNFAEGWLENAQALKCASVNGNFRGYTRERIAATHAAGLLALTYTVNEPAIARQLLANGMDGIITDVPDRMLAL</sequence>
<dbReference type="GO" id="GO:0008081">
    <property type="term" value="F:phosphoric diester hydrolase activity"/>
    <property type="evidence" value="ECO:0007669"/>
    <property type="project" value="InterPro"/>
</dbReference>
<dbReference type="PROSITE" id="PS50007">
    <property type="entry name" value="PIPLC_X_DOMAIN"/>
    <property type="match status" value="1"/>
</dbReference>
<accession>A0A154WHF7</accession>
<comment type="caution">
    <text evidence="2">The sequence shown here is derived from an EMBL/GenBank/DDBJ whole genome shotgun (WGS) entry which is preliminary data.</text>
</comment>
<dbReference type="OrthoDB" id="9787897at2"/>
<dbReference type="EMBL" id="LPXN01000001">
    <property type="protein sequence ID" value="KZD12915.1"/>
    <property type="molecule type" value="Genomic_DNA"/>
</dbReference>
<evidence type="ECO:0000313" key="2">
    <source>
        <dbReference type="EMBL" id="KZD12915.1"/>
    </source>
</evidence>
<dbReference type="Proteomes" id="UP000076400">
    <property type="component" value="Unassembled WGS sequence"/>
</dbReference>
<proteinExistence type="predicted"/>
<dbReference type="GO" id="GO:0006629">
    <property type="term" value="P:lipid metabolic process"/>
    <property type="evidence" value="ECO:0007669"/>
    <property type="project" value="InterPro"/>
</dbReference>
<dbReference type="SUPFAM" id="SSF51695">
    <property type="entry name" value="PLC-like phosphodiesterases"/>
    <property type="match status" value="1"/>
</dbReference>
<dbReference type="PROSITE" id="PS51704">
    <property type="entry name" value="GP_PDE"/>
    <property type="match status" value="1"/>
</dbReference>
<dbReference type="InterPro" id="IPR017946">
    <property type="entry name" value="PLC-like_Pdiesterase_TIM-brl"/>
</dbReference>
<protein>
    <recommendedName>
        <fullName evidence="1">GP-PDE domain-containing protein</fullName>
    </recommendedName>
</protein>
<dbReference type="Pfam" id="PF03009">
    <property type="entry name" value="GDPD"/>
    <property type="match status" value="1"/>
</dbReference>
<dbReference type="InterPro" id="IPR030395">
    <property type="entry name" value="GP_PDE_dom"/>
</dbReference>
<evidence type="ECO:0000259" key="1">
    <source>
        <dbReference type="PROSITE" id="PS51704"/>
    </source>
</evidence>
<feature type="domain" description="GP-PDE" evidence="1">
    <location>
        <begin position="9"/>
        <end position="245"/>
    </location>
</feature>
<dbReference type="PANTHER" id="PTHR46211">
    <property type="entry name" value="GLYCEROPHOSPHORYL DIESTER PHOSPHODIESTERASE"/>
    <property type="match status" value="1"/>
</dbReference>
<keyword evidence="3" id="KW-1185">Reference proteome</keyword>
<reference evidence="2 3" key="1">
    <citation type="submission" date="2015-12" db="EMBL/GenBank/DDBJ databases">
        <title>Genome sequence of Oceanibaculum pacificum MCCC 1A02656.</title>
        <authorList>
            <person name="Lu L."/>
            <person name="Lai Q."/>
            <person name="Shao Z."/>
            <person name="Qian P."/>
        </authorList>
    </citation>
    <scope>NUCLEOTIDE SEQUENCE [LARGE SCALE GENOMIC DNA]</scope>
    <source>
        <strain evidence="2 3">MCCC 1A02656</strain>
    </source>
</reference>
<gene>
    <name evidence="2" type="ORF">AUP43_00850</name>
</gene>
<name>A0A154WHF7_9PROT</name>
<dbReference type="Gene3D" id="3.20.20.190">
    <property type="entry name" value="Phosphatidylinositol (PI) phosphodiesterase"/>
    <property type="match status" value="1"/>
</dbReference>
<dbReference type="STRING" id="580166.AUP43_00850"/>
<dbReference type="CDD" id="cd08562">
    <property type="entry name" value="GDPD_EcUgpQ_like"/>
    <property type="match status" value="1"/>
</dbReference>
<dbReference type="PANTHER" id="PTHR46211:SF1">
    <property type="entry name" value="GLYCEROPHOSPHODIESTER PHOSPHODIESTERASE, CYTOPLASMIC"/>
    <property type="match status" value="1"/>
</dbReference>